<evidence type="ECO:0000259" key="10">
    <source>
        <dbReference type="Pfam" id="PF07992"/>
    </source>
</evidence>
<evidence type="ECO:0000256" key="1">
    <source>
        <dbReference type="ARBA" id="ARBA00005272"/>
    </source>
</evidence>
<dbReference type="GO" id="GO:0005739">
    <property type="term" value="C:mitochondrion"/>
    <property type="evidence" value="ECO:0007669"/>
    <property type="project" value="UniProtKB-ARBA"/>
</dbReference>
<dbReference type="AlphaFoldDB" id="A0A137P9U6"/>
<accession>A0A137P9U6</accession>
<dbReference type="SUPFAM" id="SSF51905">
    <property type="entry name" value="FAD/NAD(P)-binding domain"/>
    <property type="match status" value="1"/>
</dbReference>
<dbReference type="PRINTS" id="PR00368">
    <property type="entry name" value="FADPNR"/>
</dbReference>
<evidence type="ECO:0000313" key="12">
    <source>
        <dbReference type="EMBL" id="KXN71691.1"/>
    </source>
</evidence>
<dbReference type="OrthoDB" id="3244603at2759"/>
<dbReference type="InterPro" id="IPR054585">
    <property type="entry name" value="NDH2-like_C"/>
</dbReference>
<dbReference type="Pfam" id="PF22366">
    <property type="entry name" value="NDH2_C"/>
    <property type="match status" value="1"/>
</dbReference>
<evidence type="ECO:0000313" key="13">
    <source>
        <dbReference type="Proteomes" id="UP000070444"/>
    </source>
</evidence>
<dbReference type="EC" id="1.6.5.9" evidence="2"/>
<evidence type="ECO:0000256" key="6">
    <source>
        <dbReference type="ARBA" id="ARBA00023002"/>
    </source>
</evidence>
<organism evidence="12 13">
    <name type="scientific">Conidiobolus coronatus (strain ATCC 28846 / CBS 209.66 / NRRL 28638)</name>
    <name type="common">Delacroixia coronata</name>
    <dbReference type="NCBI Taxonomy" id="796925"/>
    <lineage>
        <taxon>Eukaryota</taxon>
        <taxon>Fungi</taxon>
        <taxon>Fungi incertae sedis</taxon>
        <taxon>Zoopagomycota</taxon>
        <taxon>Entomophthoromycotina</taxon>
        <taxon>Entomophthoromycetes</taxon>
        <taxon>Entomophthorales</taxon>
        <taxon>Ancylistaceae</taxon>
        <taxon>Conidiobolus</taxon>
    </lineage>
</organism>
<dbReference type="GO" id="GO:0050136">
    <property type="term" value="F:NADH dehydrogenase (quinone) (non-electrogenic) activity"/>
    <property type="evidence" value="ECO:0007669"/>
    <property type="project" value="UniProtKB-EC"/>
</dbReference>
<dbReference type="EMBL" id="KQ964469">
    <property type="protein sequence ID" value="KXN71691.1"/>
    <property type="molecule type" value="Genomic_DNA"/>
</dbReference>
<dbReference type="InterPro" id="IPR023753">
    <property type="entry name" value="FAD/NAD-binding_dom"/>
</dbReference>
<dbReference type="Gene3D" id="3.50.50.100">
    <property type="match status" value="1"/>
</dbReference>
<dbReference type="PANTHER" id="PTHR43706:SF47">
    <property type="entry name" value="EXTERNAL NADH-UBIQUINONE OXIDOREDUCTASE 1, MITOCHONDRIAL-RELATED"/>
    <property type="match status" value="1"/>
</dbReference>
<proteinExistence type="inferred from homology"/>
<sequence>MCYLLILIYIDFKGQTLSYVEFGTDPNEKEKLEKTLQFDKIIVSIGETPNDQGVKGVYEHALFMDQLPDASKLYKTVLNRFEEASLVKNEEEQRNKLHFIVVGGGQTGVETTGELRDLLYNTMADHYPELKDKFQLTLFHRPEGVLTRLPEALSEFTKEHLIKSGVNLVSDKSVVEITKDFVKLSDNSQIAYGGIVWATGNKSVPLIQKLSDQVKIESGKLLVNNNFRLLDNDFNVISDNCFAIGDCSYIKDGPANCTAATANMEAAHLTKALNSNNFDKPYEFKYLGSMAYLGNKAGVVDLNGSVMTGWKPALLWSIAYWAMSFDYKTMFYTLYYWINTRINGRKLTPIEDGTDN</sequence>
<keyword evidence="6" id="KW-0560">Oxidoreductase</keyword>
<comment type="catalytic activity">
    <reaction evidence="9">
        <text>a ubiquinone + NADH + H(+) = a ubiquinol + NAD(+)</text>
        <dbReference type="Rhea" id="RHEA:23152"/>
        <dbReference type="Rhea" id="RHEA-COMP:9565"/>
        <dbReference type="Rhea" id="RHEA-COMP:9566"/>
        <dbReference type="ChEBI" id="CHEBI:15378"/>
        <dbReference type="ChEBI" id="CHEBI:16389"/>
        <dbReference type="ChEBI" id="CHEBI:17976"/>
        <dbReference type="ChEBI" id="CHEBI:57540"/>
        <dbReference type="ChEBI" id="CHEBI:57945"/>
    </reaction>
</comment>
<dbReference type="InterPro" id="IPR045024">
    <property type="entry name" value="NDH-2"/>
</dbReference>
<comment type="similarity">
    <text evidence="1">Belongs to the NADH dehydrogenase family.</text>
</comment>
<protein>
    <recommendedName>
        <fullName evidence="2">NADH:ubiquinone reductase (non-electrogenic)</fullName>
        <ecNumber evidence="2">1.6.5.9</ecNumber>
    </recommendedName>
</protein>
<keyword evidence="5" id="KW-0809">Transit peptide</keyword>
<dbReference type="PANTHER" id="PTHR43706">
    <property type="entry name" value="NADH DEHYDROGENASE"/>
    <property type="match status" value="1"/>
</dbReference>
<dbReference type="STRING" id="796925.A0A137P9U6"/>
<evidence type="ECO:0000256" key="2">
    <source>
        <dbReference type="ARBA" id="ARBA00012637"/>
    </source>
</evidence>
<evidence type="ECO:0000256" key="4">
    <source>
        <dbReference type="ARBA" id="ARBA00022827"/>
    </source>
</evidence>
<keyword evidence="13" id="KW-1185">Reference proteome</keyword>
<evidence type="ECO:0000256" key="5">
    <source>
        <dbReference type="ARBA" id="ARBA00022946"/>
    </source>
</evidence>
<dbReference type="Proteomes" id="UP000070444">
    <property type="component" value="Unassembled WGS sequence"/>
</dbReference>
<evidence type="ECO:0000256" key="9">
    <source>
        <dbReference type="ARBA" id="ARBA00049010"/>
    </source>
</evidence>
<gene>
    <name evidence="12" type="ORF">CONCODRAFT_16716</name>
</gene>
<comment type="catalytic activity">
    <reaction evidence="8">
        <text>a quinone + NADH + H(+) = a quinol + NAD(+)</text>
        <dbReference type="Rhea" id="RHEA:46160"/>
        <dbReference type="ChEBI" id="CHEBI:15378"/>
        <dbReference type="ChEBI" id="CHEBI:24646"/>
        <dbReference type="ChEBI" id="CHEBI:57540"/>
        <dbReference type="ChEBI" id="CHEBI:57945"/>
        <dbReference type="ChEBI" id="CHEBI:132124"/>
        <dbReference type="EC" id="1.6.5.9"/>
    </reaction>
</comment>
<feature type="domain" description="FAD/NAD(P)-binding" evidence="10">
    <location>
        <begin position="26"/>
        <end position="262"/>
    </location>
</feature>
<dbReference type="Pfam" id="PF07992">
    <property type="entry name" value="Pyr_redox_2"/>
    <property type="match status" value="1"/>
</dbReference>
<evidence type="ECO:0000256" key="8">
    <source>
        <dbReference type="ARBA" id="ARBA00047599"/>
    </source>
</evidence>
<dbReference type="InterPro" id="IPR036188">
    <property type="entry name" value="FAD/NAD-bd_sf"/>
</dbReference>
<evidence type="ECO:0000256" key="3">
    <source>
        <dbReference type="ARBA" id="ARBA00022630"/>
    </source>
</evidence>
<reference evidence="12 13" key="1">
    <citation type="journal article" date="2015" name="Genome Biol. Evol.">
        <title>Phylogenomic analyses indicate that early fungi evolved digesting cell walls of algal ancestors of land plants.</title>
        <authorList>
            <person name="Chang Y."/>
            <person name="Wang S."/>
            <person name="Sekimoto S."/>
            <person name="Aerts A.L."/>
            <person name="Choi C."/>
            <person name="Clum A."/>
            <person name="LaButti K.M."/>
            <person name="Lindquist E.A."/>
            <person name="Yee Ngan C."/>
            <person name="Ohm R.A."/>
            <person name="Salamov A.A."/>
            <person name="Grigoriev I.V."/>
            <person name="Spatafora J.W."/>
            <person name="Berbee M.L."/>
        </authorList>
    </citation>
    <scope>NUCLEOTIDE SEQUENCE [LARGE SCALE GENOMIC DNA]</scope>
    <source>
        <strain evidence="12 13">NRRL 28638</strain>
    </source>
</reference>
<keyword evidence="3" id="KW-0285">Flavoprotein</keyword>
<feature type="domain" description="External alternative NADH-ubiquinone oxidoreductase-like C-terminal" evidence="11">
    <location>
        <begin position="286"/>
        <end position="345"/>
    </location>
</feature>
<evidence type="ECO:0000256" key="7">
    <source>
        <dbReference type="ARBA" id="ARBA00023027"/>
    </source>
</evidence>
<keyword evidence="4" id="KW-0274">FAD</keyword>
<evidence type="ECO:0000259" key="11">
    <source>
        <dbReference type="Pfam" id="PF22366"/>
    </source>
</evidence>
<keyword evidence="7" id="KW-0520">NAD</keyword>
<name>A0A137P9U6_CONC2</name>